<keyword evidence="2 5" id="KW-0812">Transmembrane</keyword>
<evidence type="ECO:0000256" key="2">
    <source>
        <dbReference type="ARBA" id="ARBA00022692"/>
    </source>
</evidence>
<feature type="transmembrane region" description="Helical" evidence="5">
    <location>
        <begin position="315"/>
        <end position="334"/>
    </location>
</feature>
<keyword evidence="4 5" id="KW-0472">Membrane</keyword>
<feature type="transmembrane region" description="Helical" evidence="5">
    <location>
        <begin position="173"/>
        <end position="194"/>
    </location>
</feature>
<evidence type="ECO:0000256" key="3">
    <source>
        <dbReference type="ARBA" id="ARBA00022989"/>
    </source>
</evidence>
<feature type="transmembrane region" description="Helical" evidence="5">
    <location>
        <begin position="255"/>
        <end position="278"/>
    </location>
</feature>
<evidence type="ECO:0000256" key="4">
    <source>
        <dbReference type="ARBA" id="ARBA00023136"/>
    </source>
</evidence>
<feature type="domain" description="NADH-Ubiquinone oxidoreductase (complex I) chain 5 N-terminal" evidence="7">
    <location>
        <begin position="77"/>
        <end position="121"/>
    </location>
</feature>
<comment type="subcellular location">
    <subcellularLocation>
        <location evidence="1">Membrane</location>
        <topology evidence="1">Multi-pass membrane protein</topology>
    </subcellularLocation>
</comment>
<name>A0A7G9YWE1_9EURY</name>
<accession>A0A7G9YWE1</accession>
<dbReference type="PANTHER" id="PTHR43373:SF1">
    <property type="entry name" value="NA(+)_H(+) ANTIPORTER SUBUNIT A"/>
    <property type="match status" value="1"/>
</dbReference>
<evidence type="ECO:0000256" key="5">
    <source>
        <dbReference type="SAM" id="Phobius"/>
    </source>
</evidence>
<evidence type="ECO:0000259" key="7">
    <source>
        <dbReference type="Pfam" id="PF00662"/>
    </source>
</evidence>
<dbReference type="Pfam" id="PF00361">
    <property type="entry name" value="Proton_antipo_M"/>
    <property type="match status" value="1"/>
</dbReference>
<dbReference type="EMBL" id="MT631508">
    <property type="protein sequence ID" value="QNO52325.1"/>
    <property type="molecule type" value="Genomic_DNA"/>
</dbReference>
<organism evidence="8">
    <name type="scientific">Candidatus Methanophagaceae archaeon ANME-1 ERB6</name>
    <dbReference type="NCBI Taxonomy" id="2759912"/>
    <lineage>
        <taxon>Archaea</taxon>
        <taxon>Methanobacteriati</taxon>
        <taxon>Methanobacteriota</taxon>
        <taxon>Stenosarchaea group</taxon>
        <taxon>Methanomicrobia</taxon>
        <taxon>Candidatus Methanophagales</taxon>
        <taxon>Candidatus Methanophagaceae</taxon>
    </lineage>
</organism>
<dbReference type="Pfam" id="PF00662">
    <property type="entry name" value="Proton_antipo_N"/>
    <property type="match status" value="1"/>
</dbReference>
<feature type="transmembrane region" description="Helical" evidence="5">
    <location>
        <begin position="6"/>
        <end position="28"/>
    </location>
</feature>
<dbReference type="GO" id="GO:0016020">
    <property type="term" value="C:membrane"/>
    <property type="evidence" value="ECO:0007669"/>
    <property type="project" value="UniProtKB-SubCell"/>
</dbReference>
<protein>
    <submittedName>
        <fullName evidence="8">NAD(P)H-quinone oxidoreductase subunit 2, chloroplastic</fullName>
    </submittedName>
</protein>
<keyword evidence="3 5" id="KW-1133">Transmembrane helix</keyword>
<feature type="transmembrane region" description="Helical" evidence="5">
    <location>
        <begin position="40"/>
        <end position="59"/>
    </location>
</feature>
<feature type="transmembrane region" description="Helical" evidence="5">
    <location>
        <begin position="214"/>
        <end position="235"/>
    </location>
</feature>
<evidence type="ECO:0000259" key="6">
    <source>
        <dbReference type="Pfam" id="PF00361"/>
    </source>
</evidence>
<dbReference type="InterPro" id="IPR050616">
    <property type="entry name" value="CPA3_Na-H_Antiporter_A"/>
</dbReference>
<feature type="transmembrane region" description="Helical" evidence="5">
    <location>
        <begin position="427"/>
        <end position="452"/>
    </location>
</feature>
<feature type="domain" description="NADH:quinone oxidoreductase/Mrp antiporter transmembrane" evidence="6">
    <location>
        <begin position="137"/>
        <end position="421"/>
    </location>
</feature>
<feature type="transmembrane region" description="Helical" evidence="5">
    <location>
        <begin position="386"/>
        <end position="406"/>
    </location>
</feature>
<dbReference type="InterPro" id="IPR001750">
    <property type="entry name" value="ND/Mrp_TM"/>
</dbReference>
<dbReference type="PANTHER" id="PTHR43373">
    <property type="entry name" value="NA(+)/H(+) ANTIPORTER SUBUNIT"/>
    <property type="match status" value="1"/>
</dbReference>
<dbReference type="AlphaFoldDB" id="A0A7G9YWE1"/>
<proteinExistence type="predicted"/>
<feature type="transmembrane region" description="Helical" evidence="5">
    <location>
        <begin position="472"/>
        <end position="494"/>
    </location>
</feature>
<evidence type="ECO:0000313" key="8">
    <source>
        <dbReference type="EMBL" id="QNO52325.1"/>
    </source>
</evidence>
<evidence type="ECO:0000256" key="1">
    <source>
        <dbReference type="ARBA" id="ARBA00004141"/>
    </source>
</evidence>
<feature type="transmembrane region" description="Helical" evidence="5">
    <location>
        <begin position="85"/>
        <end position="108"/>
    </location>
</feature>
<gene>
    <name evidence="8" type="primary">ndhB_1</name>
    <name evidence="8" type="ORF">CJELADDK_00004</name>
</gene>
<feature type="transmembrane region" description="Helical" evidence="5">
    <location>
        <begin position="120"/>
        <end position="147"/>
    </location>
</feature>
<sequence length="521" mass="57449">MTEGLIVSSYIPLLAILCPATAAILILLSSKRPNVRESWTIIAGILQFSLIASMIPAILNEKVVECLLFPQTMFEGIAFGFKVDAFGLIFALTASFLWILVSFYSIGYMRALKEHAQTRYYFCFAIAIFGAIGVAMSANLLSMFVFFEILTVSTYPLVIHEQSEEAIRAGHKYFAYLLTAGVFLLFAIMMTYYLTGTTDFTNGGIKALAELGSAYKLTLIILFFCFLLGFMKAAWMPFHSWLPTAMIAPTPVSSLLHAVAVVKAGVFGIVRIVCYIYGVELMTSLYLGIALACIAGFTMIVANLFAIAQDNLKRRLAYSTINQLSYIILGAALLTQDGIRGAMMHIPFHGFMKITLFLCAGAIMVVTGKKNISEMAGIGKTMPVTMLAFTITAFGMCGIPPAVGFISKWYLCMGSYEAFQEISPVMITFLFVLLIASLLDVVYFFPIIHTAFFKKPEGEAEEVEVEVKEAPLFMLIPLSITAIFSVVFLLDYILGLNIISMYIYELVRVAIGNVNPEWAMP</sequence>
<dbReference type="PRINTS" id="PR01434">
    <property type="entry name" value="NADHDHGNASE5"/>
</dbReference>
<feature type="transmembrane region" description="Helical" evidence="5">
    <location>
        <begin position="285"/>
        <end position="309"/>
    </location>
</feature>
<feature type="transmembrane region" description="Helical" evidence="5">
    <location>
        <begin position="346"/>
        <end position="366"/>
    </location>
</feature>
<dbReference type="InterPro" id="IPR001516">
    <property type="entry name" value="Proton_antipo_N"/>
</dbReference>
<reference evidence="8" key="1">
    <citation type="submission" date="2020-06" db="EMBL/GenBank/DDBJ databases">
        <title>Unique genomic features of the anaerobic methanotrophic archaea.</title>
        <authorList>
            <person name="Chadwick G.L."/>
            <person name="Skennerton C.T."/>
            <person name="Laso-Perez R."/>
            <person name="Leu A.O."/>
            <person name="Speth D.R."/>
            <person name="Yu H."/>
            <person name="Morgan-Lang C."/>
            <person name="Hatzenpichler R."/>
            <person name="Goudeau D."/>
            <person name="Malmstrom R."/>
            <person name="Brazelton W.J."/>
            <person name="Woyke T."/>
            <person name="Hallam S.J."/>
            <person name="Tyson G.W."/>
            <person name="Wegener G."/>
            <person name="Boetius A."/>
            <person name="Orphan V."/>
        </authorList>
    </citation>
    <scope>NUCLEOTIDE SEQUENCE</scope>
</reference>